<sequence>MRPDRRRVLLVGGHESRDGRCLPGPVGPGGPEVRAVGRDLHAALVGRDRIVAVPMTLGRDPELPAVVAQTLRWAARERAPGDLLLAGPLGTTGHLVGWIRGAVTRALRDGPPRQAVLLVAPAAGPEPDAELFRVARLVRQYTSVRWVEVALIGGDPDVDEGVERCLRLGADGVVLVPASFVPVAPRPGVRTAGPLLGPASLATLVRERVAEAEHRWDRYGDDGLATVHHEHGHSHEHGGEHGHGHGHRDEHDHTDRHRDPSVPVTANLKGAASHVG</sequence>
<protein>
    <recommendedName>
        <fullName evidence="4">Cobalamin biosynthesis protein CbiX</fullName>
    </recommendedName>
</protein>
<evidence type="ECO:0000313" key="2">
    <source>
        <dbReference type="EMBL" id="NYF41252.1"/>
    </source>
</evidence>
<name>A0A852UVA8_9ACTN</name>
<feature type="compositionally biased region" description="Basic and acidic residues" evidence="1">
    <location>
        <begin position="223"/>
        <end position="260"/>
    </location>
</feature>
<evidence type="ECO:0008006" key="4">
    <source>
        <dbReference type="Google" id="ProtNLM"/>
    </source>
</evidence>
<accession>A0A852UVA8</accession>
<evidence type="ECO:0000256" key="1">
    <source>
        <dbReference type="SAM" id="MobiDB-lite"/>
    </source>
</evidence>
<dbReference type="SUPFAM" id="SSF53800">
    <property type="entry name" value="Chelatase"/>
    <property type="match status" value="1"/>
</dbReference>
<dbReference type="Proteomes" id="UP000576393">
    <property type="component" value="Unassembled WGS sequence"/>
</dbReference>
<gene>
    <name evidence="2" type="ORF">HDA43_003411</name>
</gene>
<proteinExistence type="predicted"/>
<feature type="region of interest" description="Disordered" evidence="1">
    <location>
        <begin position="223"/>
        <end position="276"/>
    </location>
</feature>
<keyword evidence="3" id="KW-1185">Reference proteome</keyword>
<evidence type="ECO:0000313" key="3">
    <source>
        <dbReference type="Proteomes" id="UP000576393"/>
    </source>
</evidence>
<dbReference type="EMBL" id="JACCCO010000001">
    <property type="protein sequence ID" value="NYF41252.1"/>
    <property type="molecule type" value="Genomic_DNA"/>
</dbReference>
<reference evidence="2 3" key="1">
    <citation type="submission" date="2020-07" db="EMBL/GenBank/DDBJ databases">
        <title>Sequencing the genomes of 1000 actinobacteria strains.</title>
        <authorList>
            <person name="Klenk H.-P."/>
        </authorList>
    </citation>
    <scope>NUCLEOTIDE SEQUENCE [LARGE SCALE GENOMIC DNA]</scope>
    <source>
        <strain evidence="2 3">DSM 45763</strain>
    </source>
</reference>
<organism evidence="2 3">
    <name type="scientific">Streptosporangium sandarakinum</name>
    <dbReference type="NCBI Taxonomy" id="1260955"/>
    <lineage>
        <taxon>Bacteria</taxon>
        <taxon>Bacillati</taxon>
        <taxon>Actinomycetota</taxon>
        <taxon>Actinomycetes</taxon>
        <taxon>Streptosporangiales</taxon>
        <taxon>Streptosporangiaceae</taxon>
        <taxon>Streptosporangium</taxon>
    </lineage>
</organism>
<comment type="caution">
    <text evidence="2">The sequence shown here is derived from an EMBL/GenBank/DDBJ whole genome shotgun (WGS) entry which is preliminary data.</text>
</comment>
<dbReference type="RefSeq" id="WP_179821879.1">
    <property type="nucleotide sequence ID" value="NZ_JACCCO010000001.1"/>
</dbReference>
<dbReference type="AlphaFoldDB" id="A0A852UVA8"/>